<gene>
    <name evidence="2" type="ORF">DKZ35_04625</name>
</gene>
<sequence>MSTIIFQKQDGTIYDLDKMGFRVKKFDPPTTAYNYTYQQIGNYGATLTNVQTQQLVIPLVINVLAIDSNDLFLQRMKLNRLLQSHEPFYVYDVAAKDIRWKVYAETATVSRDNSFWRASNVQINLECPTGYAESSFTTQEFDRASGNGIGLKMGLFSHDWKYTFTNQNDFTFYNAGIIPLTADEHPVTIYFSGDAPNGFTITNKTSGQALKITKSVSTKDNVVITGIVPTINDEQLYMAGDHNYLDFYTGENQIHIDGASNFTVKFDTRFYY</sequence>
<name>A0ABD6Y735_LIMRT</name>
<reference evidence="3" key="1">
    <citation type="journal article" date="2018" name="Front. Microbiol.">
        <title>Comparative Genomics of the Herbivore Gut Symbiont Lactobacillus reuteri Reveals Genetic Diversity and Lifestyle Adaptation.</title>
        <authorList>
            <person name="Zhao J."/>
        </authorList>
    </citation>
    <scope>NUCLEOTIDE SEQUENCE [LARGE SCALE GENOMIC DNA]</scope>
    <source>
        <strain evidence="3">LR9</strain>
    </source>
</reference>
<dbReference type="EMBL" id="QGHV01000021">
    <property type="protein sequence ID" value="PWT37582.1"/>
    <property type="molecule type" value="Genomic_DNA"/>
</dbReference>
<dbReference type="RefSeq" id="WP_109975800.1">
    <property type="nucleotide sequence ID" value="NZ_QGHV01000021.1"/>
</dbReference>
<evidence type="ECO:0000259" key="1">
    <source>
        <dbReference type="Pfam" id="PF05709"/>
    </source>
</evidence>
<dbReference type="AlphaFoldDB" id="A0ABD6Y735"/>
<protein>
    <submittedName>
        <fullName evidence="2">Phage tail family protein</fullName>
    </submittedName>
</protein>
<dbReference type="Pfam" id="PF05709">
    <property type="entry name" value="Sipho_tail"/>
    <property type="match status" value="1"/>
</dbReference>
<feature type="domain" description="Siphovirus-type tail component RIFT-related" evidence="1">
    <location>
        <begin position="10"/>
        <end position="127"/>
    </location>
</feature>
<proteinExistence type="predicted"/>
<accession>A0ABD6Y735</accession>
<evidence type="ECO:0000313" key="3">
    <source>
        <dbReference type="Proteomes" id="UP000245735"/>
    </source>
</evidence>
<dbReference type="InterPro" id="IPR008841">
    <property type="entry name" value="Siphovirus-type_tail_N"/>
</dbReference>
<evidence type="ECO:0000313" key="2">
    <source>
        <dbReference type="EMBL" id="PWT37582.1"/>
    </source>
</evidence>
<dbReference type="Proteomes" id="UP000245735">
    <property type="component" value="Unassembled WGS sequence"/>
</dbReference>
<comment type="caution">
    <text evidence="2">The sequence shown here is derived from an EMBL/GenBank/DDBJ whole genome shotgun (WGS) entry which is preliminary data.</text>
</comment>
<organism evidence="2 3">
    <name type="scientific">Limosilactobacillus reuteri</name>
    <name type="common">Lactobacillus reuteri</name>
    <dbReference type="NCBI Taxonomy" id="1598"/>
    <lineage>
        <taxon>Bacteria</taxon>
        <taxon>Bacillati</taxon>
        <taxon>Bacillota</taxon>
        <taxon>Bacilli</taxon>
        <taxon>Lactobacillales</taxon>
        <taxon>Lactobacillaceae</taxon>
        <taxon>Limosilactobacillus</taxon>
    </lineage>
</organism>